<organism evidence="2 3">
    <name type="scientific">Carya illinoinensis</name>
    <name type="common">Pecan</name>
    <dbReference type="NCBI Taxonomy" id="32201"/>
    <lineage>
        <taxon>Eukaryota</taxon>
        <taxon>Viridiplantae</taxon>
        <taxon>Streptophyta</taxon>
        <taxon>Embryophyta</taxon>
        <taxon>Tracheophyta</taxon>
        <taxon>Spermatophyta</taxon>
        <taxon>Magnoliopsida</taxon>
        <taxon>eudicotyledons</taxon>
        <taxon>Gunneridae</taxon>
        <taxon>Pentapetalae</taxon>
        <taxon>rosids</taxon>
        <taxon>fabids</taxon>
        <taxon>Fagales</taxon>
        <taxon>Juglandaceae</taxon>
        <taxon>Carya</taxon>
    </lineage>
</organism>
<accession>A0A922G109</accession>
<name>A0A922G109_CARIL</name>
<dbReference type="InterPro" id="IPR014895">
    <property type="entry name" value="Alginate_lyase_2"/>
</dbReference>
<dbReference type="Pfam" id="PF08787">
    <property type="entry name" value="Alginate_lyase2"/>
    <property type="match status" value="1"/>
</dbReference>
<dbReference type="AlphaFoldDB" id="A0A922G109"/>
<comment type="caution">
    <text evidence="2">The sequence shown here is derived from an EMBL/GenBank/DDBJ whole genome shotgun (WGS) entry which is preliminary data.</text>
</comment>
<feature type="domain" description="Alginate lyase 2" evidence="1">
    <location>
        <begin position="24"/>
        <end position="185"/>
    </location>
</feature>
<dbReference type="PANTHER" id="PTHR33681:SF13">
    <property type="entry name" value="ALGINATE LYASE 2 DOMAIN-CONTAINING PROTEIN"/>
    <property type="match status" value="1"/>
</dbReference>
<evidence type="ECO:0000313" key="3">
    <source>
        <dbReference type="Proteomes" id="UP000811246"/>
    </source>
</evidence>
<dbReference type="Proteomes" id="UP000811246">
    <property type="component" value="Chromosome 1"/>
</dbReference>
<evidence type="ECO:0000313" key="2">
    <source>
        <dbReference type="EMBL" id="KAG6730397.1"/>
    </source>
</evidence>
<dbReference type="EMBL" id="CM031825">
    <property type="protein sequence ID" value="KAG6730397.1"/>
    <property type="molecule type" value="Genomic_DNA"/>
</dbReference>
<protein>
    <recommendedName>
        <fullName evidence="1">Alginate lyase 2 domain-containing protein</fullName>
    </recommendedName>
</protein>
<sequence>MWEPLHLCGADPTDGFARVPLTEENFVLQKPYDVPLQDRYKNGLRRFWVYNNDKPFKPDSPTRPRTEVLITGYDYTSGVWQFEGYAFVPKGTSGATIVQILGGAQSATTLQLRIYNGDIRYYSSKLVATDLYDKWFRVNIIPDVGNGKGNDRGREGSMYFKFGVYAAPAESSDYMESSWKWIKLYKK</sequence>
<evidence type="ECO:0000259" key="1">
    <source>
        <dbReference type="Pfam" id="PF08787"/>
    </source>
</evidence>
<proteinExistence type="predicted"/>
<reference evidence="2" key="1">
    <citation type="submission" date="2021-01" db="EMBL/GenBank/DDBJ databases">
        <authorList>
            <person name="Lovell J.T."/>
            <person name="Bentley N."/>
            <person name="Bhattarai G."/>
            <person name="Jenkins J.W."/>
            <person name="Sreedasyam A."/>
            <person name="Alarcon Y."/>
            <person name="Bock C."/>
            <person name="Boston L."/>
            <person name="Carlson J."/>
            <person name="Cervantes K."/>
            <person name="Clermont K."/>
            <person name="Krom N."/>
            <person name="Kubenka K."/>
            <person name="Mamidi S."/>
            <person name="Mattison C."/>
            <person name="Monteros M."/>
            <person name="Pisani C."/>
            <person name="Plott C."/>
            <person name="Rajasekar S."/>
            <person name="Rhein H.S."/>
            <person name="Rohla C."/>
            <person name="Song M."/>
            <person name="Hilaire R.S."/>
            <person name="Shu S."/>
            <person name="Wells L."/>
            <person name="Wang X."/>
            <person name="Webber J."/>
            <person name="Heerema R.J."/>
            <person name="Klein P."/>
            <person name="Conner P."/>
            <person name="Grauke L."/>
            <person name="Grimwood J."/>
            <person name="Schmutz J."/>
            <person name="Randall J.J."/>
        </authorList>
    </citation>
    <scope>NUCLEOTIDE SEQUENCE</scope>
    <source>
        <tissue evidence="2">Leaf</tissue>
    </source>
</reference>
<dbReference type="PANTHER" id="PTHR33681">
    <property type="entry name" value="BINDING PROTEIN, PUTATIVE, EXPRESSED-RELATED"/>
    <property type="match status" value="1"/>
</dbReference>
<gene>
    <name evidence="2" type="ORF">I3842_01G077600</name>
</gene>